<accession>F2JUV4</accession>
<sequence length="88" mass="9556" precursor="true">MKTINKVILSGLSVFALSTSAFADNISDDVRDARSSVDALGIQLESMRVNVNTQVDTSGALTHTQKLSLYQEKHAELQGIFNSVHFSS</sequence>
<dbReference type="PATRIC" id="fig|717774.3.peg.1294"/>
<gene>
    <name evidence="2" type="ordered locus">Marme_1246</name>
</gene>
<proteinExistence type="predicted"/>
<name>F2JUV4_MARM1</name>
<dbReference type="EMBL" id="CP002583">
    <property type="protein sequence ID" value="ADZ90519.1"/>
    <property type="molecule type" value="Genomic_DNA"/>
</dbReference>
<keyword evidence="3" id="KW-1185">Reference proteome</keyword>
<dbReference type="STRING" id="717774.Marme_1246"/>
<evidence type="ECO:0000313" key="3">
    <source>
        <dbReference type="Proteomes" id="UP000001062"/>
    </source>
</evidence>
<dbReference type="KEGG" id="mme:Marme_1246"/>
<reference evidence="2 3" key="1">
    <citation type="journal article" date="2012" name="Stand. Genomic Sci.">
        <title>Complete genome sequence of the melanogenic marine bacterium Marinomonas mediterranea type strain (MMB-1(T)).</title>
        <authorList>
            <person name="Lucas-Elio P."/>
            <person name="Goodwin L."/>
            <person name="Woyke T."/>
            <person name="Pitluck S."/>
            <person name="Nolan M."/>
            <person name="Kyrpides N.C."/>
            <person name="Detter J.C."/>
            <person name="Copeland A."/>
            <person name="Teshima H."/>
            <person name="Bruce D."/>
            <person name="Detter C."/>
            <person name="Tapia R."/>
            <person name="Han S."/>
            <person name="Land M.L."/>
            <person name="Ivanova N."/>
            <person name="Mikhailova N."/>
            <person name="Johnston A.W."/>
            <person name="Sanchez-Amat A."/>
        </authorList>
    </citation>
    <scope>NUCLEOTIDE SEQUENCE [LARGE SCALE GENOMIC DNA]</scope>
    <source>
        <strain evidence="3">ATCC 700492 / JCM 21426 / NBRC 103028 / MMB-1</strain>
    </source>
</reference>
<dbReference type="Proteomes" id="UP000001062">
    <property type="component" value="Chromosome"/>
</dbReference>
<organism evidence="2 3">
    <name type="scientific">Marinomonas mediterranea (strain ATCC 700492 / JCM 21426 / NBRC 103028 / MMB-1)</name>
    <dbReference type="NCBI Taxonomy" id="717774"/>
    <lineage>
        <taxon>Bacteria</taxon>
        <taxon>Pseudomonadati</taxon>
        <taxon>Pseudomonadota</taxon>
        <taxon>Gammaproteobacteria</taxon>
        <taxon>Oceanospirillales</taxon>
        <taxon>Oceanospirillaceae</taxon>
        <taxon>Marinomonas</taxon>
    </lineage>
</organism>
<dbReference type="HOGENOM" id="CLU_186038_0_0_6"/>
<dbReference type="RefSeq" id="WP_013660424.1">
    <property type="nucleotide sequence ID" value="NC_015276.1"/>
</dbReference>
<keyword evidence="1" id="KW-0732">Signal</keyword>
<evidence type="ECO:0000313" key="2">
    <source>
        <dbReference type="EMBL" id="ADZ90519.1"/>
    </source>
</evidence>
<protein>
    <submittedName>
        <fullName evidence="2">Uncharacterized protein</fullName>
    </submittedName>
</protein>
<feature type="chain" id="PRO_5003279257" evidence="1">
    <location>
        <begin position="24"/>
        <end position="88"/>
    </location>
</feature>
<dbReference type="OrthoDB" id="6106197at2"/>
<evidence type="ECO:0000256" key="1">
    <source>
        <dbReference type="SAM" id="SignalP"/>
    </source>
</evidence>
<dbReference type="AlphaFoldDB" id="F2JUV4"/>
<feature type="signal peptide" evidence="1">
    <location>
        <begin position="1"/>
        <end position="23"/>
    </location>
</feature>